<proteinExistence type="predicted"/>
<accession>A0ABP3I2E2</accession>
<evidence type="ECO:0000313" key="1">
    <source>
        <dbReference type="EMBL" id="GAA0386204.1"/>
    </source>
</evidence>
<protein>
    <submittedName>
        <fullName evidence="1">Uncharacterized protein</fullName>
    </submittedName>
</protein>
<sequence length="83" mass="9136">MSSALSAIPAVLIVALGYAALCAASPFGNCRKCRGFGFKVKKNRHGRITRGRDCRRCDGHGKRIRVGRHLYNAAVRVHRDGTR</sequence>
<name>A0ABP3I2E2_9ACTN</name>
<reference evidence="2" key="1">
    <citation type="journal article" date="2019" name="Int. J. Syst. Evol. Microbiol.">
        <title>The Global Catalogue of Microorganisms (GCM) 10K type strain sequencing project: providing services to taxonomists for standard genome sequencing and annotation.</title>
        <authorList>
            <consortium name="The Broad Institute Genomics Platform"/>
            <consortium name="The Broad Institute Genome Sequencing Center for Infectious Disease"/>
            <person name="Wu L."/>
            <person name="Ma J."/>
        </authorList>
    </citation>
    <scope>NUCLEOTIDE SEQUENCE [LARGE SCALE GENOMIC DNA]</scope>
    <source>
        <strain evidence="2">JCM 4788</strain>
    </source>
</reference>
<comment type="caution">
    <text evidence="1">The sequence shown here is derived from an EMBL/GenBank/DDBJ whole genome shotgun (WGS) entry which is preliminary data.</text>
</comment>
<evidence type="ECO:0000313" key="2">
    <source>
        <dbReference type="Proteomes" id="UP001500879"/>
    </source>
</evidence>
<dbReference type="Proteomes" id="UP001500879">
    <property type="component" value="Unassembled WGS sequence"/>
</dbReference>
<keyword evidence="2" id="KW-1185">Reference proteome</keyword>
<dbReference type="InterPro" id="IPR036410">
    <property type="entry name" value="HSP_DnaJ_Cys-rich_dom_sf"/>
</dbReference>
<dbReference type="RefSeq" id="WP_344019000.1">
    <property type="nucleotide sequence ID" value="NZ_BAAABX010000004.1"/>
</dbReference>
<organism evidence="1 2">
    <name type="scientific">Streptomyces luteireticuli</name>
    <dbReference type="NCBI Taxonomy" id="173858"/>
    <lineage>
        <taxon>Bacteria</taxon>
        <taxon>Bacillati</taxon>
        <taxon>Actinomycetota</taxon>
        <taxon>Actinomycetes</taxon>
        <taxon>Kitasatosporales</taxon>
        <taxon>Streptomycetaceae</taxon>
        <taxon>Streptomyces</taxon>
    </lineage>
</organism>
<dbReference type="EMBL" id="BAAABX010000004">
    <property type="protein sequence ID" value="GAA0386204.1"/>
    <property type="molecule type" value="Genomic_DNA"/>
</dbReference>
<dbReference type="SUPFAM" id="SSF57938">
    <property type="entry name" value="DnaJ/Hsp40 cysteine-rich domain"/>
    <property type="match status" value="1"/>
</dbReference>
<gene>
    <name evidence="1" type="ORF">GCM10010357_03760</name>
</gene>